<dbReference type="CDD" id="cd06170">
    <property type="entry name" value="LuxR_C_like"/>
    <property type="match status" value="1"/>
</dbReference>
<dbReference type="InterPro" id="IPR036693">
    <property type="entry name" value="TF_LuxR_autoind-bd_dom_sf"/>
</dbReference>
<reference evidence="5 6" key="1">
    <citation type="submission" date="2021-04" db="EMBL/GenBank/DDBJ databases">
        <authorList>
            <person name="Pira H."/>
            <person name="Risdian C."/>
            <person name="Wink J."/>
        </authorList>
    </citation>
    <scope>NUCLEOTIDE SEQUENCE [LARGE SCALE GENOMIC DNA]</scope>
    <source>
        <strain evidence="5 6">WH53</strain>
    </source>
</reference>
<dbReference type="InterPro" id="IPR016032">
    <property type="entry name" value="Sig_transdc_resp-reg_C-effctor"/>
</dbReference>
<keyword evidence="3" id="KW-0804">Transcription</keyword>
<evidence type="ECO:0000313" key="6">
    <source>
        <dbReference type="Proteomes" id="UP000690515"/>
    </source>
</evidence>
<evidence type="ECO:0000259" key="4">
    <source>
        <dbReference type="PROSITE" id="PS50043"/>
    </source>
</evidence>
<dbReference type="PROSITE" id="PS00622">
    <property type="entry name" value="HTH_LUXR_1"/>
    <property type="match status" value="1"/>
</dbReference>
<dbReference type="EMBL" id="JAGSOY010000028">
    <property type="protein sequence ID" value="MBU2711956.1"/>
    <property type="molecule type" value="Genomic_DNA"/>
</dbReference>
<evidence type="ECO:0000256" key="1">
    <source>
        <dbReference type="ARBA" id="ARBA00023015"/>
    </source>
</evidence>
<dbReference type="Pfam" id="PF03472">
    <property type="entry name" value="Autoind_bind"/>
    <property type="match status" value="1"/>
</dbReference>
<accession>A0ABS5ZD16</accession>
<keyword evidence="2" id="KW-0238">DNA-binding</keyword>
<dbReference type="PROSITE" id="PS50043">
    <property type="entry name" value="HTH_LUXR_2"/>
    <property type="match status" value="1"/>
</dbReference>
<dbReference type="PRINTS" id="PR00038">
    <property type="entry name" value="HTHLUXR"/>
</dbReference>
<keyword evidence="6" id="KW-1185">Reference proteome</keyword>
<dbReference type="PANTHER" id="PTHR44688:SF25">
    <property type="entry name" value="HTH LUXR-TYPE DOMAIN-CONTAINING PROTEIN"/>
    <property type="match status" value="1"/>
</dbReference>
<evidence type="ECO:0000313" key="5">
    <source>
        <dbReference type="EMBL" id="MBU2711956.1"/>
    </source>
</evidence>
<organism evidence="5 6">
    <name type="scientific">Zooshikella harenae</name>
    <dbReference type="NCBI Taxonomy" id="2827238"/>
    <lineage>
        <taxon>Bacteria</taxon>
        <taxon>Pseudomonadati</taxon>
        <taxon>Pseudomonadota</taxon>
        <taxon>Gammaproteobacteria</taxon>
        <taxon>Oceanospirillales</taxon>
        <taxon>Zooshikellaceae</taxon>
        <taxon>Zooshikella</taxon>
    </lineage>
</organism>
<comment type="caution">
    <text evidence="5">The sequence shown here is derived from an EMBL/GenBank/DDBJ whole genome shotgun (WGS) entry which is preliminary data.</text>
</comment>
<dbReference type="Proteomes" id="UP000690515">
    <property type="component" value="Unassembled WGS sequence"/>
</dbReference>
<dbReference type="Gene3D" id="3.30.450.80">
    <property type="entry name" value="Transcription factor LuxR-like, autoinducer-binding domain"/>
    <property type="match status" value="1"/>
</dbReference>
<dbReference type="PANTHER" id="PTHR44688">
    <property type="entry name" value="DNA-BINDING TRANSCRIPTIONAL ACTIVATOR DEVR_DOSR"/>
    <property type="match status" value="1"/>
</dbReference>
<dbReference type="SMART" id="SM00421">
    <property type="entry name" value="HTH_LUXR"/>
    <property type="match status" value="1"/>
</dbReference>
<dbReference type="RefSeq" id="WP_215820112.1">
    <property type="nucleotide sequence ID" value="NZ_JAGSOY010000028.1"/>
</dbReference>
<dbReference type="InterPro" id="IPR005143">
    <property type="entry name" value="TF_LuxR_autoind-bd_dom"/>
</dbReference>
<dbReference type="SUPFAM" id="SSF75516">
    <property type="entry name" value="Pheromone-binding domain of LuxR-like quorum-sensing transcription factors"/>
    <property type="match status" value="1"/>
</dbReference>
<name>A0ABS5ZD16_9GAMM</name>
<evidence type="ECO:0000256" key="3">
    <source>
        <dbReference type="ARBA" id="ARBA00023163"/>
    </source>
</evidence>
<dbReference type="InterPro" id="IPR036388">
    <property type="entry name" value="WH-like_DNA-bd_sf"/>
</dbReference>
<dbReference type="Gene3D" id="1.10.10.10">
    <property type="entry name" value="Winged helix-like DNA-binding domain superfamily/Winged helix DNA-binding domain"/>
    <property type="match status" value="1"/>
</dbReference>
<keyword evidence="1" id="KW-0805">Transcription regulation</keyword>
<protein>
    <submittedName>
        <fullName evidence="5">LuxR family transcriptional regulator</fullName>
    </submittedName>
</protein>
<dbReference type="Pfam" id="PF00196">
    <property type="entry name" value="GerE"/>
    <property type="match status" value="1"/>
</dbReference>
<gene>
    <name evidence="5" type="ORF">KCG35_12875</name>
</gene>
<feature type="domain" description="HTH luxR-type" evidence="4">
    <location>
        <begin position="171"/>
        <end position="236"/>
    </location>
</feature>
<sequence length="242" mass="27985">MNKILEQAEKLKHFKSIAALTVHCNEIMDSLDIDYYIFRYYPPLQITEENMLSFGNYPEQWVDYYDINELVKIDPIHLHCKSHSTPIFWQEAKKIKQFNSSEHRQVMTLAENAGLKDGITIPVHGLRRGVAFLSAAFRRTISIEKELRNIANIQWITPFIYEAVNRIELSNSQTKTILSKREKECLAWASSGKTSWEISQILGVSERTVNFHLTNATQKTNSSNRIQAIARSIIHGIIEPMY</sequence>
<dbReference type="SUPFAM" id="SSF46894">
    <property type="entry name" value="C-terminal effector domain of the bipartite response regulators"/>
    <property type="match status" value="1"/>
</dbReference>
<evidence type="ECO:0000256" key="2">
    <source>
        <dbReference type="ARBA" id="ARBA00023125"/>
    </source>
</evidence>
<dbReference type="InterPro" id="IPR000792">
    <property type="entry name" value="Tscrpt_reg_LuxR_C"/>
</dbReference>
<proteinExistence type="predicted"/>